<organism evidence="1 2">
    <name type="scientific">Liquidambar formosana</name>
    <name type="common">Formosan gum</name>
    <dbReference type="NCBI Taxonomy" id="63359"/>
    <lineage>
        <taxon>Eukaryota</taxon>
        <taxon>Viridiplantae</taxon>
        <taxon>Streptophyta</taxon>
        <taxon>Embryophyta</taxon>
        <taxon>Tracheophyta</taxon>
        <taxon>Spermatophyta</taxon>
        <taxon>Magnoliopsida</taxon>
        <taxon>eudicotyledons</taxon>
        <taxon>Gunneridae</taxon>
        <taxon>Pentapetalae</taxon>
        <taxon>Saxifragales</taxon>
        <taxon>Altingiaceae</taxon>
        <taxon>Liquidambar</taxon>
    </lineage>
</organism>
<reference evidence="1 2" key="1">
    <citation type="journal article" date="2024" name="Plant J.">
        <title>Genome sequences and population genomics reveal climatic adaptation and genomic divergence between two closely related sweetgum species.</title>
        <authorList>
            <person name="Xu W.Q."/>
            <person name="Ren C.Q."/>
            <person name="Zhang X.Y."/>
            <person name="Comes H.P."/>
            <person name="Liu X.H."/>
            <person name="Li Y.G."/>
            <person name="Kettle C.J."/>
            <person name="Jalonen R."/>
            <person name="Gaisberger H."/>
            <person name="Ma Y.Z."/>
            <person name="Qiu Y.X."/>
        </authorList>
    </citation>
    <scope>NUCLEOTIDE SEQUENCE [LARGE SCALE GENOMIC DNA]</scope>
    <source>
        <strain evidence="1">Hangzhou</strain>
    </source>
</reference>
<comment type="caution">
    <text evidence="1">The sequence shown here is derived from an EMBL/GenBank/DDBJ whole genome shotgun (WGS) entry which is preliminary data.</text>
</comment>
<dbReference type="EMBL" id="JBBPBK010000010">
    <property type="protein sequence ID" value="KAK9276121.1"/>
    <property type="molecule type" value="Genomic_DNA"/>
</dbReference>
<keyword evidence="2" id="KW-1185">Reference proteome</keyword>
<evidence type="ECO:0000313" key="2">
    <source>
        <dbReference type="Proteomes" id="UP001415857"/>
    </source>
</evidence>
<evidence type="ECO:0000313" key="1">
    <source>
        <dbReference type="EMBL" id="KAK9276121.1"/>
    </source>
</evidence>
<gene>
    <name evidence="1" type="ORF">L1049_005652</name>
</gene>
<name>A0AAP0RG03_LIQFO</name>
<accession>A0AAP0RG03</accession>
<protein>
    <submittedName>
        <fullName evidence="1">Uncharacterized protein</fullName>
    </submittedName>
</protein>
<dbReference type="Proteomes" id="UP001415857">
    <property type="component" value="Unassembled WGS sequence"/>
</dbReference>
<dbReference type="AlphaFoldDB" id="A0AAP0RG03"/>
<sequence>MEAGIQLSTARSTVISLLMANNEHRTTIDGVNTVGYDGLLSAVRVVGYEGGFEDWVDCDFVYCQL</sequence>
<proteinExistence type="predicted"/>